<dbReference type="Gene3D" id="3.40.50.450">
    <property type="match status" value="1"/>
</dbReference>
<dbReference type="Proteomes" id="UP001528920">
    <property type="component" value="Unassembled WGS sequence"/>
</dbReference>
<keyword evidence="4 6" id="KW-0326">Glycosidase</keyword>
<comment type="catalytic activity">
    <reaction evidence="6">
        <text>a purine 2'-deoxyribonucleoside 5'-phosphate + H2O = a purine nucleobase + 2-deoxy-D-ribose 5-phosphate</text>
        <dbReference type="Rhea" id="RHEA:51132"/>
        <dbReference type="ChEBI" id="CHEBI:15377"/>
        <dbReference type="ChEBI" id="CHEBI:26386"/>
        <dbReference type="ChEBI" id="CHEBI:62877"/>
        <dbReference type="ChEBI" id="CHEBI:142198"/>
    </reaction>
</comment>
<accession>A0ABT5VRP2</accession>
<dbReference type="InterPro" id="IPR025365">
    <property type="entry name" value="DUF4269"/>
</dbReference>
<dbReference type="InterPro" id="IPR051239">
    <property type="entry name" value="2'-dNMP_N-hydrolase"/>
</dbReference>
<comment type="similarity">
    <text evidence="6">Belongs to the 2'-deoxynucleoside 5'-phosphate N-hydrolase 1 family.</text>
</comment>
<evidence type="ECO:0000256" key="5">
    <source>
        <dbReference type="ARBA" id="ARBA00047460"/>
    </source>
</evidence>
<keyword evidence="3 6" id="KW-0546">Nucleotide metabolism</keyword>
<dbReference type="PANTHER" id="PTHR15364:SF0">
    <property type="entry name" value="2'-DEOXYNUCLEOSIDE 5'-PHOSPHATE N-HYDROLASE 1"/>
    <property type="match status" value="1"/>
</dbReference>
<comment type="catalytic activity">
    <reaction evidence="6">
        <text>a pyrimidine 2'-deoxyribonucleoside 5'-phosphate + H2O = a pyrimidine nucleobase + 2-deoxy-D-ribose 5-phosphate</text>
        <dbReference type="Rhea" id="RHEA:57852"/>
        <dbReference type="ChEBI" id="CHEBI:15377"/>
        <dbReference type="ChEBI" id="CHEBI:26432"/>
        <dbReference type="ChEBI" id="CHEBI:62877"/>
        <dbReference type="ChEBI" id="CHEBI:142209"/>
    </reaction>
</comment>
<comment type="catalytic activity">
    <reaction evidence="5">
        <text>5-hydroxymethyl-dUMP + H2O = 5-hydroxymethyluracil + 2-deoxy-D-ribose 5-phosphate</text>
        <dbReference type="Rhea" id="RHEA:77099"/>
        <dbReference type="ChEBI" id="CHEBI:15377"/>
        <dbReference type="ChEBI" id="CHEBI:16964"/>
        <dbReference type="ChEBI" id="CHEBI:62877"/>
        <dbReference type="ChEBI" id="CHEBI:90409"/>
    </reaction>
    <physiologicalReaction direction="left-to-right" evidence="5">
        <dbReference type="Rhea" id="RHEA:77100"/>
    </physiologicalReaction>
</comment>
<dbReference type="SUPFAM" id="SSF52309">
    <property type="entry name" value="N-(deoxy)ribosyltransferase-like"/>
    <property type="match status" value="1"/>
</dbReference>
<dbReference type="RefSeq" id="WP_275109439.1">
    <property type="nucleotide sequence ID" value="NZ_JAKJSC010000001.1"/>
</dbReference>
<gene>
    <name evidence="7" type="ORF">L3049_08790</name>
</gene>
<dbReference type="EMBL" id="JAKJSC010000001">
    <property type="protein sequence ID" value="MDE5418104.1"/>
    <property type="molecule type" value="Genomic_DNA"/>
</dbReference>
<feature type="binding site" evidence="6">
    <location>
        <begin position="103"/>
        <end position="105"/>
    </location>
    <ligand>
        <name>substrate</name>
        <note>ligand shared between homodimeric partners</note>
    </ligand>
</feature>
<dbReference type="PANTHER" id="PTHR15364">
    <property type="entry name" value="2'-DEOXYNUCLEOSIDE 5'-PHOSPHATE N-HYDROLASE 1"/>
    <property type="match status" value="1"/>
</dbReference>
<comment type="caution">
    <text evidence="7">The sequence shown here is derived from an EMBL/GenBank/DDBJ whole genome shotgun (WGS) entry which is preliminary data.</text>
</comment>
<feature type="binding site" description="in other chain" evidence="6">
    <location>
        <begin position="4"/>
        <end position="10"/>
    </location>
    <ligand>
        <name>substrate</name>
        <note>ligand shared between homodimeric partners</note>
    </ligand>
</feature>
<sequence length="320" mass="36801">MNIYFSGSIRGGQQDTELYKELIDYLKQLGTVLTEHIGSKTIDTSISDQEIHDRDLQWVFESDIIVAEVTVPSLGVGYEIGRAIEMNKPIICLYRSINGKSTSAMIRGCSNLKCFEYKNIDDAKLILKEQFKTINMDWKDISYLKEGSPVQTKAHKCLKELNIFDLLKEYNPVLTGTIPLGISTKSSDLDIACRYFDADRFENYLEMHYGRQTNFTVEQKEKAGYWIVVAKFIYQEFKVEIYGALFPVASQNSYRHLQIEHRILELLGDKFKQQVVKLKQEGLKTEPAFAQLLEIEGDPYQQLLKLETATDSEIITMWNA</sequence>
<evidence type="ECO:0000313" key="7">
    <source>
        <dbReference type="EMBL" id="MDE5418104.1"/>
    </source>
</evidence>
<dbReference type="HAMAP" id="MF_03036">
    <property type="entry name" value="Nuc_phosphate_hydrolase"/>
    <property type="match status" value="1"/>
</dbReference>
<dbReference type="InterPro" id="IPR028607">
    <property type="entry name" value="DNPH1"/>
</dbReference>
<feature type="binding site" description="in other chain" evidence="6">
    <location>
        <position position="79"/>
    </location>
    <ligand>
        <name>substrate</name>
        <note>ligand shared between homodimeric partners</note>
    </ligand>
</feature>
<name>A0ABT5VRP2_9BACT</name>
<reference evidence="7 8" key="1">
    <citation type="submission" date="2022-01" db="EMBL/GenBank/DDBJ databases">
        <title>Labilibaculum sp. nov, a marine bacterium isolated from Antarctica.</title>
        <authorList>
            <person name="Dai W."/>
        </authorList>
    </citation>
    <scope>NUCLEOTIDE SEQUENCE [LARGE SCALE GENOMIC DNA]</scope>
    <source>
        <strain evidence="7 8">DW002</strain>
    </source>
</reference>
<comment type="function">
    <text evidence="6">Catalyzes the cleavage of the N-glycosidic bond of deoxyribonucleoside 5'-monophosphates to yield deoxyribose 5-phosphate and a purine or pyrimidine base.</text>
</comment>
<dbReference type="InterPro" id="IPR007710">
    <property type="entry name" value="Nucleoside_deoxyribTrfase"/>
</dbReference>
<dbReference type="Pfam" id="PF14091">
    <property type="entry name" value="DUF4269"/>
    <property type="match status" value="1"/>
</dbReference>
<keyword evidence="2 6" id="KW-0378">Hydrolase</keyword>
<evidence type="ECO:0000256" key="2">
    <source>
        <dbReference type="ARBA" id="ARBA00022801"/>
    </source>
</evidence>
<feature type="binding site" description="in other chain" evidence="6">
    <location>
        <position position="19"/>
    </location>
    <ligand>
        <name>substrate</name>
        <note>ligand shared between homodimeric partners</note>
    </ligand>
</feature>
<proteinExistence type="inferred from homology"/>
<dbReference type="Pfam" id="PF05014">
    <property type="entry name" value="Nuc_deoxyrib_tr"/>
    <property type="match status" value="1"/>
</dbReference>
<dbReference type="EC" id="3.2.2.-" evidence="6"/>
<evidence type="ECO:0000256" key="6">
    <source>
        <dbReference type="HAMAP-Rule" id="MF_03036"/>
    </source>
</evidence>
<organism evidence="7 8">
    <name type="scientific">Paralabilibaculum antarcticum</name>
    <dbReference type="NCBI Taxonomy" id="2912572"/>
    <lineage>
        <taxon>Bacteria</taxon>
        <taxon>Pseudomonadati</taxon>
        <taxon>Bacteroidota</taxon>
        <taxon>Bacteroidia</taxon>
        <taxon>Marinilabiliales</taxon>
        <taxon>Marinifilaceae</taxon>
        <taxon>Paralabilibaculum</taxon>
    </lineage>
</organism>
<evidence type="ECO:0000256" key="3">
    <source>
        <dbReference type="ARBA" id="ARBA00023080"/>
    </source>
</evidence>
<evidence type="ECO:0000256" key="4">
    <source>
        <dbReference type="ARBA" id="ARBA00023295"/>
    </source>
</evidence>
<keyword evidence="8" id="KW-1185">Reference proteome</keyword>
<evidence type="ECO:0000256" key="1">
    <source>
        <dbReference type="ARBA" id="ARBA00011407"/>
    </source>
</evidence>
<comment type="subunit">
    <text evidence="1 6">Monomer and homodimer.</text>
</comment>
<evidence type="ECO:0000313" key="8">
    <source>
        <dbReference type="Proteomes" id="UP001528920"/>
    </source>
</evidence>
<protein>
    <recommendedName>
        <fullName evidence="6">Putative 2'-deoxynucleoside 5'-phosphate N-hydrolase 1</fullName>
        <ecNumber evidence="6">3.2.2.-</ecNumber>
    </recommendedName>
</protein>